<feature type="domain" description="Glycosyltransferase 2-like" evidence="8">
    <location>
        <begin position="194"/>
        <end position="400"/>
    </location>
</feature>
<evidence type="ECO:0000256" key="4">
    <source>
        <dbReference type="ARBA" id="ARBA00022692"/>
    </source>
</evidence>
<sequence>MRESGIYGGAVLAAGLLLFFLSRWFPILKRPLIVLTAAAQAVYFVWRVGWTLVGYFPDLIFSLILLLAEAIGIGTAIVFWLQMGVYERKAAELRRREPFDGWYPTPDGGPPTVDVLIPTYNEPLEVLKRTLVAARTLDYPKDRLTVYVLDDGHRPEVRRLAERLGVRYLARGDRRDGKAGNLNYGLAHSDGMLVAVFDADMVPHRAFLRETVGFFRRRRVGFVQTPQTFFNPDPFQANWRLFDRLPNEQMFFMIDVQRARAAFNAVLFVGTNAVFSRRALESIGGFATGSLTEDLSTGLRLQARGWVGVFVERPLAQGMAPERFSDMIRQRERWCRGNMQSFRLDSPFRVTGLTLGQRLLYLQSMMYWFYGVQKIIYVTAPLLFLFFHIRSFQATLEGLMSFWLPQMILSMLIFRRLTDGRRSFWTSHLYETATAPWIAACLVKELSGRTQRSFWVTPKGQRNAPAVFRPGVFLFGAGFLLSLLALGKGTADVFFGRIDGLAYAVNAFWTLVNGAALLYAGLASLEAERPRKAERFPVIRWGKASPIDSGGNTDWTIRWLDVSEGGGRFLLYGHRPPWSLPVQPGQSLTVSLPDFEGPPLPATVVAVEPYRFWKQRRQKPIFSIRGDRSEARRKNEVHSPMTKDTGEQNDLTAERFGDFLAERPTHVVRIRWKTFDEEKEAALLRWLYDRLSPYADPARKETARFLVLPWNLLRFYGTRWRSKADRSRPAELPSNGPSSLSR</sequence>
<organism evidence="9 10">
    <name type="scientific">Hydrogenibacillus schlegelii</name>
    <name type="common">Bacillus schlegelii</name>
    <dbReference type="NCBI Taxonomy" id="1484"/>
    <lineage>
        <taxon>Bacteria</taxon>
        <taxon>Bacillati</taxon>
        <taxon>Bacillota</taxon>
        <taxon>Bacilli</taxon>
        <taxon>Bacillales</taxon>
        <taxon>Bacillales Family X. Incertae Sedis</taxon>
        <taxon>Hydrogenibacillus</taxon>
    </lineage>
</organism>
<feature type="transmembrane region" description="Helical" evidence="7">
    <location>
        <begin position="32"/>
        <end position="53"/>
    </location>
</feature>
<evidence type="ECO:0000256" key="7">
    <source>
        <dbReference type="SAM" id="Phobius"/>
    </source>
</evidence>
<feature type="transmembrane region" description="Helical" evidence="7">
    <location>
        <begin position="367"/>
        <end position="389"/>
    </location>
</feature>
<feature type="transmembrane region" description="Helical" evidence="7">
    <location>
        <begin position="395"/>
        <end position="414"/>
    </location>
</feature>
<dbReference type="InterPro" id="IPR029044">
    <property type="entry name" value="Nucleotide-diphossugar_trans"/>
</dbReference>
<dbReference type="PANTHER" id="PTHR43867:SF2">
    <property type="entry name" value="CELLULOSE SYNTHASE CATALYTIC SUBUNIT A [UDP-FORMING]"/>
    <property type="match status" value="1"/>
</dbReference>
<evidence type="ECO:0000256" key="3">
    <source>
        <dbReference type="ARBA" id="ARBA00022679"/>
    </source>
</evidence>
<dbReference type="InterPro" id="IPR001173">
    <property type="entry name" value="Glyco_trans_2-like"/>
</dbReference>
<feature type="transmembrane region" description="Helical" evidence="7">
    <location>
        <begin position="467"/>
        <end position="487"/>
    </location>
</feature>
<evidence type="ECO:0000256" key="2">
    <source>
        <dbReference type="ARBA" id="ARBA00022676"/>
    </source>
</evidence>
<evidence type="ECO:0000256" key="5">
    <source>
        <dbReference type="ARBA" id="ARBA00022989"/>
    </source>
</evidence>
<dbReference type="GO" id="GO:0006011">
    <property type="term" value="P:UDP-alpha-D-glucose metabolic process"/>
    <property type="evidence" value="ECO:0007669"/>
    <property type="project" value="InterPro"/>
</dbReference>
<reference evidence="9" key="1">
    <citation type="journal article" date="2021" name="Microbiology">
        <title>Metagenomic Analysis of the Microbial Community in the Underground Coal Fire Area (Kemerovo Region, Russia) Revealed Predominance of Thermophilic Members of the Phyla Deinococcus-thermus, Aquificae, and Firmicutes.</title>
        <authorList>
            <person name="Kadnikov V."/>
            <person name="Mardanov A.V."/>
            <person name="Beletsky A.V."/>
            <person name="Karnachuk O.V."/>
            <person name="Ravin N.V."/>
        </authorList>
    </citation>
    <scope>NUCLEOTIDE SEQUENCE</scope>
    <source>
        <strain evidence="9">RBS10-49</strain>
    </source>
</reference>
<dbReference type="EC" id="2.4.-.-" evidence="9"/>
<dbReference type="SUPFAM" id="SSF53448">
    <property type="entry name" value="Nucleotide-diphospho-sugar transferases"/>
    <property type="match status" value="1"/>
</dbReference>
<feature type="transmembrane region" description="Helical" evidence="7">
    <location>
        <begin position="507"/>
        <end position="525"/>
    </location>
</feature>
<evidence type="ECO:0000313" key="10">
    <source>
        <dbReference type="Proteomes" id="UP000748108"/>
    </source>
</evidence>
<proteinExistence type="predicted"/>
<accession>A0A947CYQ7</accession>
<evidence type="ECO:0000256" key="6">
    <source>
        <dbReference type="ARBA" id="ARBA00023136"/>
    </source>
</evidence>
<keyword evidence="3 9" id="KW-0808">Transferase</keyword>
<dbReference type="Proteomes" id="UP000748108">
    <property type="component" value="Unassembled WGS sequence"/>
</dbReference>
<comment type="subcellular location">
    <subcellularLocation>
        <location evidence="1">Membrane</location>
        <topology evidence="1">Multi-pass membrane protein</topology>
    </subcellularLocation>
</comment>
<dbReference type="GO" id="GO:0016759">
    <property type="term" value="F:cellulose synthase activity"/>
    <property type="evidence" value="ECO:0007669"/>
    <property type="project" value="InterPro"/>
</dbReference>
<dbReference type="InterPro" id="IPR050321">
    <property type="entry name" value="Glycosyltr_2/OpgH_subfam"/>
</dbReference>
<protein>
    <submittedName>
        <fullName evidence="9">Glycosyltransferase</fullName>
        <ecNumber evidence="9">2.4.-.-</ecNumber>
    </submittedName>
</protein>
<dbReference type="GO" id="GO:0005886">
    <property type="term" value="C:plasma membrane"/>
    <property type="evidence" value="ECO:0007669"/>
    <property type="project" value="TreeGrafter"/>
</dbReference>
<dbReference type="Gene3D" id="3.90.550.10">
    <property type="entry name" value="Spore Coat Polysaccharide Biosynthesis Protein SpsA, Chain A"/>
    <property type="match status" value="1"/>
</dbReference>
<evidence type="ECO:0000313" key="9">
    <source>
        <dbReference type="EMBL" id="MBT9282300.1"/>
    </source>
</evidence>
<dbReference type="AlphaFoldDB" id="A0A947CYQ7"/>
<dbReference type="PANTHER" id="PTHR43867">
    <property type="entry name" value="CELLULOSE SYNTHASE CATALYTIC SUBUNIT A [UDP-FORMING]"/>
    <property type="match status" value="1"/>
</dbReference>
<name>A0A947CYQ7_HYDSH</name>
<dbReference type="EMBL" id="JAHHQF010000052">
    <property type="protein sequence ID" value="MBT9282300.1"/>
    <property type="molecule type" value="Genomic_DNA"/>
</dbReference>
<keyword evidence="4 7" id="KW-0812">Transmembrane</keyword>
<evidence type="ECO:0000259" key="8">
    <source>
        <dbReference type="Pfam" id="PF13632"/>
    </source>
</evidence>
<dbReference type="PRINTS" id="PR01439">
    <property type="entry name" value="CELLSNTHASEA"/>
</dbReference>
<comment type="caution">
    <text evidence="9">The sequence shown here is derived from an EMBL/GenBank/DDBJ whole genome shotgun (WGS) entry which is preliminary data.</text>
</comment>
<gene>
    <name evidence="9" type="ORF">KM312_06535</name>
</gene>
<dbReference type="Pfam" id="PF13632">
    <property type="entry name" value="Glyco_trans_2_3"/>
    <property type="match status" value="1"/>
</dbReference>
<dbReference type="InterPro" id="IPR003919">
    <property type="entry name" value="Cell_synth_A"/>
</dbReference>
<keyword evidence="5 7" id="KW-1133">Transmembrane helix</keyword>
<feature type="transmembrane region" description="Helical" evidence="7">
    <location>
        <begin position="6"/>
        <end position="25"/>
    </location>
</feature>
<keyword evidence="6 7" id="KW-0472">Membrane</keyword>
<keyword evidence="2 9" id="KW-0328">Glycosyltransferase</keyword>
<dbReference type="CDD" id="cd06421">
    <property type="entry name" value="CESA_CelA_like"/>
    <property type="match status" value="1"/>
</dbReference>
<evidence type="ECO:0000256" key="1">
    <source>
        <dbReference type="ARBA" id="ARBA00004141"/>
    </source>
</evidence>
<feature type="transmembrane region" description="Helical" evidence="7">
    <location>
        <begin position="59"/>
        <end position="86"/>
    </location>
</feature>
<dbReference type="GO" id="GO:0035438">
    <property type="term" value="F:cyclic-di-GMP binding"/>
    <property type="evidence" value="ECO:0007669"/>
    <property type="project" value="InterPro"/>
</dbReference>